<dbReference type="OrthoDB" id="10006899at2759"/>
<gene>
    <name evidence="6" type="ORF">FNK824_LOCUS22005</name>
    <name evidence="4" type="ORF">JXQ802_LOCUS43427</name>
    <name evidence="5" type="ORF">OTI717_LOCUS21761</name>
    <name evidence="1" type="ORF">PYM288_LOCUS3157</name>
    <name evidence="2" type="ORF">RFH988_LOCUS26389</name>
    <name evidence="3" type="ORF">SEV965_LOCUS27383</name>
</gene>
<protein>
    <submittedName>
        <fullName evidence="1">Uncharacterized protein</fullName>
    </submittedName>
</protein>
<proteinExistence type="predicted"/>
<dbReference type="EMBL" id="CAJOAX010003583">
    <property type="protein sequence ID" value="CAF3862226.1"/>
    <property type="molecule type" value="Genomic_DNA"/>
</dbReference>
<dbReference type="Proteomes" id="UP000663823">
    <property type="component" value="Unassembled WGS sequence"/>
</dbReference>
<dbReference type="EMBL" id="CAJNOL010003131">
    <property type="protein sequence ID" value="CAF1548096.1"/>
    <property type="molecule type" value="Genomic_DNA"/>
</dbReference>
<dbReference type="EMBL" id="CAJNOU010002446">
    <property type="protein sequence ID" value="CAF1322422.1"/>
    <property type="molecule type" value="Genomic_DNA"/>
</dbReference>
<keyword evidence="8" id="KW-1185">Reference proteome</keyword>
<reference evidence="1" key="1">
    <citation type="submission" date="2021-02" db="EMBL/GenBank/DDBJ databases">
        <authorList>
            <person name="Nowell W R."/>
        </authorList>
    </citation>
    <scope>NUCLEOTIDE SEQUENCE</scope>
</reference>
<evidence type="ECO:0000313" key="2">
    <source>
        <dbReference type="EMBL" id="CAF1235357.1"/>
    </source>
</evidence>
<dbReference type="EMBL" id="CAJOBE010004366">
    <property type="protein sequence ID" value="CAF3928391.1"/>
    <property type="molecule type" value="Genomic_DNA"/>
</dbReference>
<dbReference type="Proteomes" id="UP000663874">
    <property type="component" value="Unassembled WGS sequence"/>
</dbReference>
<organism evidence="1 7">
    <name type="scientific">Rotaria sordida</name>
    <dbReference type="NCBI Taxonomy" id="392033"/>
    <lineage>
        <taxon>Eukaryota</taxon>
        <taxon>Metazoa</taxon>
        <taxon>Spiralia</taxon>
        <taxon>Gnathifera</taxon>
        <taxon>Rotifera</taxon>
        <taxon>Eurotatoria</taxon>
        <taxon>Bdelloidea</taxon>
        <taxon>Philodinida</taxon>
        <taxon>Philodinidae</taxon>
        <taxon>Rotaria</taxon>
    </lineage>
</organism>
<evidence type="ECO:0000313" key="7">
    <source>
        <dbReference type="Proteomes" id="UP000663854"/>
    </source>
</evidence>
<comment type="caution">
    <text evidence="1">The sequence shown here is derived from an EMBL/GenBank/DDBJ whole genome shotgun (WGS) entry which is preliminary data.</text>
</comment>
<dbReference type="AlphaFoldDB" id="A0A813QV17"/>
<evidence type="ECO:0000313" key="6">
    <source>
        <dbReference type="EMBL" id="CAF3928391.1"/>
    </source>
</evidence>
<evidence type="ECO:0000313" key="4">
    <source>
        <dbReference type="EMBL" id="CAF1548096.1"/>
    </source>
</evidence>
<dbReference type="EMBL" id="CAJNOH010000023">
    <property type="protein sequence ID" value="CAF0771965.1"/>
    <property type="molecule type" value="Genomic_DNA"/>
</dbReference>
<dbReference type="Proteomes" id="UP000663889">
    <property type="component" value="Unassembled WGS sequence"/>
</dbReference>
<accession>A0A813QV17</accession>
<dbReference type="EMBL" id="CAJNOO010002093">
    <property type="protein sequence ID" value="CAF1235357.1"/>
    <property type="molecule type" value="Genomic_DNA"/>
</dbReference>
<evidence type="ECO:0000313" key="5">
    <source>
        <dbReference type="EMBL" id="CAF3862226.1"/>
    </source>
</evidence>
<dbReference type="Proteomes" id="UP000663882">
    <property type="component" value="Unassembled WGS sequence"/>
</dbReference>
<name>A0A813QV17_9BILA</name>
<sequence>MAKMKTLSSLIQLDEEIDRIIFLCTHIAQMASNIRLNHLSNVTFSVENTQSCYDSLLSMAEHIEGSVILLESLLSIERKNFMMIEKKKSTRNHYTRDELLQLQKHVTLTLSNEIGNLLKQVVERESNDSVEIERKSWRDIRTILM</sequence>
<evidence type="ECO:0000313" key="8">
    <source>
        <dbReference type="Proteomes" id="UP000663870"/>
    </source>
</evidence>
<dbReference type="Proteomes" id="UP000663870">
    <property type="component" value="Unassembled WGS sequence"/>
</dbReference>
<evidence type="ECO:0000313" key="3">
    <source>
        <dbReference type="EMBL" id="CAF1322422.1"/>
    </source>
</evidence>
<dbReference type="Proteomes" id="UP000663854">
    <property type="component" value="Unassembled WGS sequence"/>
</dbReference>
<evidence type="ECO:0000313" key="1">
    <source>
        <dbReference type="EMBL" id="CAF0771965.1"/>
    </source>
</evidence>